<reference evidence="1" key="2">
    <citation type="submission" date="2023-07" db="EMBL/GenBank/DDBJ databases">
        <authorList>
            <person name="Shen H."/>
        </authorList>
    </citation>
    <scope>NUCLEOTIDE SEQUENCE</scope>
    <source>
        <strain evidence="1">TNR-22</strain>
    </source>
</reference>
<dbReference type="RefSeq" id="WP_304376237.1">
    <property type="nucleotide sequence ID" value="NZ_JAUOZU010000007.1"/>
</dbReference>
<dbReference type="InterPro" id="IPR027417">
    <property type="entry name" value="P-loop_NTPase"/>
</dbReference>
<dbReference type="EMBL" id="JAUOZU010000007">
    <property type="protein sequence ID" value="MDO6964314.1"/>
    <property type="molecule type" value="Genomic_DNA"/>
</dbReference>
<dbReference type="SUPFAM" id="SSF52540">
    <property type="entry name" value="P-loop containing nucleoside triphosphate hydrolases"/>
    <property type="match status" value="1"/>
</dbReference>
<organism evidence="1 2">
    <name type="scientific">Rhizobium alvei</name>
    <dbReference type="NCBI Taxonomy" id="1132659"/>
    <lineage>
        <taxon>Bacteria</taxon>
        <taxon>Pseudomonadati</taxon>
        <taxon>Pseudomonadota</taxon>
        <taxon>Alphaproteobacteria</taxon>
        <taxon>Hyphomicrobiales</taxon>
        <taxon>Rhizobiaceae</taxon>
        <taxon>Rhizobium/Agrobacterium group</taxon>
        <taxon>Rhizobium</taxon>
    </lineage>
</organism>
<name>A0ABT8YLY4_9HYPH</name>
<proteinExistence type="predicted"/>
<comment type="caution">
    <text evidence="1">The sequence shown here is derived from an EMBL/GenBank/DDBJ whole genome shotgun (WGS) entry which is preliminary data.</text>
</comment>
<accession>A0ABT8YLY4</accession>
<keyword evidence="2" id="KW-1185">Reference proteome</keyword>
<gene>
    <name evidence="1" type="ORF">Q4481_10120</name>
</gene>
<evidence type="ECO:0000313" key="1">
    <source>
        <dbReference type="EMBL" id="MDO6964314.1"/>
    </source>
</evidence>
<reference evidence="1" key="1">
    <citation type="journal article" date="2015" name="Int. J. Syst. Evol. Microbiol.">
        <title>Rhizobium alvei sp. nov., isolated from a freshwater river.</title>
        <authorList>
            <person name="Sheu S.Y."/>
            <person name="Huang H.W."/>
            <person name="Young C.C."/>
            <person name="Chen W.M."/>
        </authorList>
    </citation>
    <scope>NUCLEOTIDE SEQUENCE</scope>
    <source>
        <strain evidence="1">TNR-22</strain>
    </source>
</reference>
<dbReference type="Proteomes" id="UP001174932">
    <property type="component" value="Unassembled WGS sequence"/>
</dbReference>
<evidence type="ECO:0000313" key="2">
    <source>
        <dbReference type="Proteomes" id="UP001174932"/>
    </source>
</evidence>
<protein>
    <recommendedName>
        <fullName evidence="3">Sulfotransferase</fullName>
    </recommendedName>
</protein>
<evidence type="ECO:0008006" key="3">
    <source>
        <dbReference type="Google" id="ProtNLM"/>
    </source>
</evidence>
<dbReference type="Gene3D" id="3.40.50.300">
    <property type="entry name" value="P-loop containing nucleotide triphosphate hydrolases"/>
    <property type="match status" value="1"/>
</dbReference>
<sequence length="342" mass="38525">MSAIRTKEALIQEASKQTALDASREIANSIYYANDNPQKIDFFVTGNAINPFFVPEARDGLDPTKVFNADAYRKCIAMARLAAANSTTTKVLYSSAPKSGSTFVSHKIGVAFNLIRVCMTLYSASSMGDVNFGGAIREANIDEMALLGSCLLPQGVYAQHHIACTPLTANYLKLYNVVPILSVRNIFDTLISYDDHFRRALSNSRENPFMRYGMPSDYLERDFDDRIDVLIDMKLAWYMKYMSTWQACEKSGLVDPLWIVYERDILGDKTQLAQRIGEKLKRPLGDILKLAVGLSEKDGMNLNVNKAVAGRGEQITSRNRQRIEDFFHRYRREGDFSAYLNA</sequence>